<proteinExistence type="predicted"/>
<reference evidence="2" key="1">
    <citation type="submission" date="2014-11" db="EMBL/GenBank/DDBJ databases">
        <authorList>
            <person name="Amaro Gonzalez C."/>
        </authorList>
    </citation>
    <scope>NUCLEOTIDE SEQUENCE</scope>
</reference>
<name>A0A0E9X2D4_ANGAN</name>
<evidence type="ECO:0000313" key="2">
    <source>
        <dbReference type="EMBL" id="JAH95833.1"/>
    </source>
</evidence>
<dbReference type="EMBL" id="GBXM01012744">
    <property type="protein sequence ID" value="JAH95833.1"/>
    <property type="molecule type" value="Transcribed_RNA"/>
</dbReference>
<evidence type="ECO:0000256" key="1">
    <source>
        <dbReference type="SAM" id="SignalP"/>
    </source>
</evidence>
<accession>A0A0E9X2D4</accession>
<feature type="chain" id="PRO_5002434955" evidence="1">
    <location>
        <begin position="20"/>
        <end position="124"/>
    </location>
</feature>
<protein>
    <submittedName>
        <fullName evidence="2">Uncharacterized protein</fullName>
    </submittedName>
</protein>
<keyword evidence="1" id="KW-0732">Signal</keyword>
<organism evidence="2">
    <name type="scientific">Anguilla anguilla</name>
    <name type="common">European freshwater eel</name>
    <name type="synonym">Muraena anguilla</name>
    <dbReference type="NCBI Taxonomy" id="7936"/>
    <lineage>
        <taxon>Eukaryota</taxon>
        <taxon>Metazoa</taxon>
        <taxon>Chordata</taxon>
        <taxon>Craniata</taxon>
        <taxon>Vertebrata</taxon>
        <taxon>Euteleostomi</taxon>
        <taxon>Actinopterygii</taxon>
        <taxon>Neopterygii</taxon>
        <taxon>Teleostei</taxon>
        <taxon>Anguilliformes</taxon>
        <taxon>Anguillidae</taxon>
        <taxon>Anguilla</taxon>
    </lineage>
</organism>
<sequence>MFRYCAFNVIIFSFNIVSFVEVPHQGRRVSVNQPVWTGKSKVHSEIYSHNHALHYLPSPYRLSYKVLPNYLSKFRERRFSLVGKSNGSLFFQGKTAKELVLKQFGAIFSVNMFIYVTGLSNAGK</sequence>
<reference evidence="2" key="2">
    <citation type="journal article" date="2015" name="Fish Shellfish Immunol.">
        <title>Early steps in the European eel (Anguilla anguilla)-Vibrio vulnificus interaction in the gills: Role of the RtxA13 toxin.</title>
        <authorList>
            <person name="Callol A."/>
            <person name="Pajuelo D."/>
            <person name="Ebbesson L."/>
            <person name="Teles M."/>
            <person name="MacKenzie S."/>
            <person name="Amaro C."/>
        </authorList>
    </citation>
    <scope>NUCLEOTIDE SEQUENCE</scope>
</reference>
<feature type="signal peptide" evidence="1">
    <location>
        <begin position="1"/>
        <end position="19"/>
    </location>
</feature>
<dbReference type="AlphaFoldDB" id="A0A0E9X2D4"/>